<comment type="caution">
    <text evidence="2">The sequence shown here is derived from an EMBL/GenBank/DDBJ whole genome shotgun (WGS) entry which is preliminary data.</text>
</comment>
<gene>
    <name evidence="2" type="ORF">QTP81_03145</name>
</gene>
<evidence type="ECO:0000313" key="2">
    <source>
        <dbReference type="EMBL" id="MDM7859602.1"/>
    </source>
</evidence>
<dbReference type="Gene3D" id="3.30.200.20">
    <property type="entry name" value="Phosphorylase Kinase, domain 1"/>
    <property type="match status" value="1"/>
</dbReference>
<dbReference type="Pfam" id="PF01636">
    <property type="entry name" value="APH"/>
    <property type="match status" value="1"/>
</dbReference>
<evidence type="ECO:0000259" key="1">
    <source>
        <dbReference type="Pfam" id="PF01636"/>
    </source>
</evidence>
<dbReference type="InterPro" id="IPR011009">
    <property type="entry name" value="Kinase-like_dom_sf"/>
</dbReference>
<feature type="domain" description="Aminoglycoside phosphotransferase" evidence="1">
    <location>
        <begin position="39"/>
        <end position="267"/>
    </location>
</feature>
<dbReference type="InterPro" id="IPR041726">
    <property type="entry name" value="ACAD10_11_N"/>
</dbReference>
<dbReference type="EMBL" id="JAUCBP010000002">
    <property type="protein sequence ID" value="MDM7859602.1"/>
    <property type="molecule type" value="Genomic_DNA"/>
</dbReference>
<evidence type="ECO:0000313" key="3">
    <source>
        <dbReference type="Proteomes" id="UP001234343"/>
    </source>
</evidence>
<reference evidence="2 3" key="1">
    <citation type="submission" date="2023-06" db="EMBL/GenBank/DDBJ databases">
        <title>Alteromonas sp. ASW11-36 isolated from intertidal sand.</title>
        <authorList>
            <person name="Li Y."/>
        </authorList>
    </citation>
    <scope>NUCLEOTIDE SEQUENCE [LARGE SCALE GENOMIC DNA]</scope>
    <source>
        <strain evidence="2 3">ASW11-36</strain>
    </source>
</reference>
<name>A0ABT7STS4_9ALTE</name>
<dbReference type="Proteomes" id="UP001234343">
    <property type="component" value="Unassembled WGS sequence"/>
</dbReference>
<organism evidence="2 3">
    <name type="scientific">Alteromonas arenosi</name>
    <dbReference type="NCBI Taxonomy" id="3055817"/>
    <lineage>
        <taxon>Bacteria</taxon>
        <taxon>Pseudomonadati</taxon>
        <taxon>Pseudomonadota</taxon>
        <taxon>Gammaproteobacteria</taxon>
        <taxon>Alteromonadales</taxon>
        <taxon>Alteromonadaceae</taxon>
        <taxon>Alteromonas/Salinimonas group</taxon>
        <taxon>Alteromonas</taxon>
    </lineage>
</organism>
<dbReference type="PANTHER" id="PTHR47829:SF1">
    <property type="entry name" value="HAD FAMILY PHOSPHATASE"/>
    <property type="match status" value="1"/>
</dbReference>
<dbReference type="InterPro" id="IPR052898">
    <property type="entry name" value="ACAD10-like"/>
</dbReference>
<protein>
    <submittedName>
        <fullName evidence="2">Phosphotransferase family protein</fullName>
    </submittedName>
</protein>
<dbReference type="InterPro" id="IPR002575">
    <property type="entry name" value="Aminoglycoside_PTrfase"/>
</dbReference>
<proteinExistence type="predicted"/>
<dbReference type="CDD" id="cd05154">
    <property type="entry name" value="ACAD10_11_N-like"/>
    <property type="match status" value="1"/>
</dbReference>
<dbReference type="Gene3D" id="3.90.1200.10">
    <property type="match status" value="1"/>
</dbReference>
<dbReference type="SUPFAM" id="SSF56112">
    <property type="entry name" value="Protein kinase-like (PK-like)"/>
    <property type="match status" value="1"/>
</dbReference>
<keyword evidence="3" id="KW-1185">Reference proteome</keyword>
<dbReference type="RefSeq" id="WP_289363669.1">
    <property type="nucleotide sequence ID" value="NZ_JAUCBP010000002.1"/>
</dbReference>
<sequence>MSELLLDQAQAVRPGEELNIEQLQPWLNEYIGDLKGTPEVTQYSGGVSNWTYCLAFDNRSLILRRGPDGTKAKGAHDMQREHDLQRDLKRVFAAVPHVYGYCADETVIGSDFYVMEKLEGIIPRKNLPKSLHLAQDDVRTLCTNAIDTLIDLHQVDYKSAGLEHIGKGAGYTGRQIEGWINRYMRAKTWNVPRAKKVTQWLQASIPASENLCITHNDFRFDNLVLDVQHPTNIIGVLDWELATIGDPLMDLGNTLAYWIQADDDKLMQSTRKQPTHLNGMMTRCEVVKYYCEKTGLDANDFAFYEVYGLFRLAAIAQQIYYRYHHKQTRNPAYKYYWFFVNYLIRRCKKIIKTAG</sequence>
<accession>A0ABT7STS4</accession>
<dbReference type="PANTHER" id="PTHR47829">
    <property type="entry name" value="HYDROLASE, PUTATIVE (AFU_ORTHOLOGUE AFUA_1G12880)-RELATED"/>
    <property type="match status" value="1"/>
</dbReference>